<evidence type="ECO:0000256" key="6">
    <source>
        <dbReference type="ARBA" id="ARBA00023242"/>
    </source>
</evidence>
<comment type="function">
    <text evidence="7">Could act as an H1-type linker histone.</text>
</comment>
<dbReference type="InterPro" id="IPR005819">
    <property type="entry name" value="H1/H5"/>
</dbReference>
<dbReference type="PANTHER" id="PTHR11467">
    <property type="entry name" value="HISTONE H1"/>
    <property type="match status" value="1"/>
</dbReference>
<dbReference type="GO" id="GO:0031492">
    <property type="term" value="F:nucleosomal DNA binding"/>
    <property type="evidence" value="ECO:0007669"/>
    <property type="project" value="TreeGrafter"/>
</dbReference>
<feature type="domain" description="H15" evidence="10">
    <location>
        <begin position="20"/>
        <end position="95"/>
    </location>
</feature>
<feature type="region of interest" description="Disordered" evidence="9">
    <location>
        <begin position="79"/>
        <end position="218"/>
    </location>
</feature>
<comment type="caution">
    <text evidence="11">The sequence shown here is derived from an EMBL/GenBank/DDBJ whole genome shotgun (WGS) entry which is preliminary data.</text>
</comment>
<reference evidence="11 12" key="1">
    <citation type="journal article" date="2015" name="Environ. Microbiol.">
        <title>Metagenome sequence of Elaphomyces granulatus from sporocarp tissue reveals Ascomycota ectomycorrhizal fingerprints of genome expansion and a Proteobacteria-rich microbiome.</title>
        <authorList>
            <person name="Quandt C.A."/>
            <person name="Kohler A."/>
            <person name="Hesse C.N."/>
            <person name="Sharpton T.J."/>
            <person name="Martin F."/>
            <person name="Spatafora J.W."/>
        </authorList>
    </citation>
    <scope>NUCLEOTIDE SEQUENCE [LARGE SCALE GENOMIC DNA]</scope>
    <source>
        <strain evidence="11 12">OSC145934</strain>
    </source>
</reference>
<dbReference type="SMART" id="SM00526">
    <property type="entry name" value="H15"/>
    <property type="match status" value="1"/>
</dbReference>
<dbReference type="OrthoDB" id="1110759at2759"/>
<feature type="compositionally biased region" description="Basic and acidic residues" evidence="9">
    <location>
        <begin position="124"/>
        <end position="133"/>
    </location>
</feature>
<keyword evidence="6 8" id="KW-0539">Nucleus</keyword>
<dbReference type="FunFam" id="1.10.10.10:FF:000383">
    <property type="entry name" value="Histone H1"/>
    <property type="match status" value="1"/>
</dbReference>
<evidence type="ECO:0000256" key="7">
    <source>
        <dbReference type="ARBA" id="ARBA00055135"/>
    </source>
</evidence>
<evidence type="ECO:0000256" key="9">
    <source>
        <dbReference type="SAM" id="MobiDB-lite"/>
    </source>
</evidence>
<evidence type="ECO:0000256" key="2">
    <source>
        <dbReference type="ARBA" id="ARBA00004286"/>
    </source>
</evidence>
<dbReference type="GO" id="GO:0030527">
    <property type="term" value="F:structural constituent of chromatin"/>
    <property type="evidence" value="ECO:0007669"/>
    <property type="project" value="InterPro"/>
</dbReference>
<dbReference type="GO" id="GO:0000786">
    <property type="term" value="C:nucleosome"/>
    <property type="evidence" value="ECO:0007669"/>
    <property type="project" value="InterPro"/>
</dbReference>
<keyword evidence="4 8" id="KW-0158">Chromosome</keyword>
<evidence type="ECO:0000313" key="11">
    <source>
        <dbReference type="EMBL" id="OXV11967.1"/>
    </source>
</evidence>
<proteinExistence type="inferred from homology"/>
<dbReference type="GO" id="GO:0003690">
    <property type="term" value="F:double-stranded DNA binding"/>
    <property type="evidence" value="ECO:0007669"/>
    <property type="project" value="TreeGrafter"/>
</dbReference>
<dbReference type="Gene3D" id="1.10.10.10">
    <property type="entry name" value="Winged helix-like DNA-binding domain superfamily/Winged helix DNA-binding domain"/>
    <property type="match status" value="1"/>
</dbReference>
<gene>
    <name evidence="11" type="ORF">Egran_00272</name>
</gene>
<feature type="compositionally biased region" description="Low complexity" evidence="9">
    <location>
        <begin position="184"/>
        <end position="195"/>
    </location>
</feature>
<keyword evidence="12" id="KW-1185">Reference proteome</keyword>
<dbReference type="AlphaFoldDB" id="A0A232M775"/>
<evidence type="ECO:0000256" key="8">
    <source>
        <dbReference type="RuleBase" id="RU003894"/>
    </source>
</evidence>
<dbReference type="CDD" id="cd00073">
    <property type="entry name" value="H15"/>
    <property type="match status" value="1"/>
</dbReference>
<name>A0A232M775_9EURO</name>
<dbReference type="Proteomes" id="UP000243515">
    <property type="component" value="Unassembled WGS sequence"/>
</dbReference>
<feature type="region of interest" description="Disordered" evidence="9">
    <location>
        <begin position="1"/>
        <end position="21"/>
    </location>
</feature>
<dbReference type="InterPro" id="IPR036390">
    <property type="entry name" value="WH_DNA-bd_sf"/>
</dbReference>
<evidence type="ECO:0000256" key="5">
    <source>
        <dbReference type="ARBA" id="ARBA00023125"/>
    </source>
</evidence>
<dbReference type="SUPFAM" id="SSF46785">
    <property type="entry name" value="Winged helix' DNA-binding domain"/>
    <property type="match status" value="1"/>
</dbReference>
<dbReference type="Pfam" id="PF00538">
    <property type="entry name" value="Linker_histone"/>
    <property type="match status" value="1"/>
</dbReference>
<dbReference type="PRINTS" id="PR00624">
    <property type="entry name" value="HISTONEH5"/>
</dbReference>
<evidence type="ECO:0000256" key="1">
    <source>
        <dbReference type="ARBA" id="ARBA00004123"/>
    </source>
</evidence>
<dbReference type="GO" id="GO:0045910">
    <property type="term" value="P:negative regulation of DNA recombination"/>
    <property type="evidence" value="ECO:0007669"/>
    <property type="project" value="TreeGrafter"/>
</dbReference>
<dbReference type="PROSITE" id="PS51504">
    <property type="entry name" value="H15"/>
    <property type="match status" value="1"/>
</dbReference>
<dbReference type="GO" id="GO:0030261">
    <property type="term" value="P:chromosome condensation"/>
    <property type="evidence" value="ECO:0007669"/>
    <property type="project" value="TreeGrafter"/>
</dbReference>
<evidence type="ECO:0000256" key="3">
    <source>
        <dbReference type="ARBA" id="ARBA00020833"/>
    </source>
</evidence>
<protein>
    <recommendedName>
        <fullName evidence="3">Histone H1</fullName>
    </recommendedName>
</protein>
<evidence type="ECO:0000256" key="4">
    <source>
        <dbReference type="ARBA" id="ARBA00022454"/>
    </source>
</evidence>
<feature type="compositionally biased region" description="Basic residues" evidence="9">
    <location>
        <begin position="107"/>
        <end position="116"/>
    </location>
</feature>
<dbReference type="InterPro" id="IPR005818">
    <property type="entry name" value="Histone_H1/H5_H15"/>
</dbReference>
<keyword evidence="5 8" id="KW-0238">DNA-binding</keyword>
<comment type="subcellular location">
    <subcellularLocation>
        <location evidence="2">Chromosome</location>
    </subcellularLocation>
    <subcellularLocation>
        <location evidence="1 8">Nucleus</location>
    </subcellularLocation>
</comment>
<dbReference type="PANTHER" id="PTHR11467:SF36">
    <property type="entry name" value="HISTONE 24-RELATED"/>
    <property type="match status" value="1"/>
</dbReference>
<dbReference type="GO" id="GO:0006334">
    <property type="term" value="P:nucleosome assembly"/>
    <property type="evidence" value="ECO:0007669"/>
    <property type="project" value="InterPro"/>
</dbReference>
<accession>A0A232M775</accession>
<dbReference type="GO" id="GO:0005634">
    <property type="term" value="C:nucleus"/>
    <property type="evidence" value="ECO:0007669"/>
    <property type="project" value="UniProtKB-SubCell"/>
</dbReference>
<evidence type="ECO:0000313" key="12">
    <source>
        <dbReference type="Proteomes" id="UP000243515"/>
    </source>
</evidence>
<feature type="compositionally biased region" description="Basic and acidic residues" evidence="9">
    <location>
        <begin position="94"/>
        <end position="105"/>
    </location>
</feature>
<dbReference type="EMBL" id="NPHW01002203">
    <property type="protein sequence ID" value="OXV11967.1"/>
    <property type="molecule type" value="Genomic_DNA"/>
</dbReference>
<sequence length="218" mass="23169">MAPKKAVAVISAPKKATSSSHASYRDMIKDAILNLKERNGSSRQSIKKYVQANNQISVASQAAFDAQFNKAIKAGVEKGEFTQPKGPSGPVKLAKKEATKKEVTKKVTTKTKKATTKKPAPVVEKIEKIEKPAPAKPATKKTTGPKKVSKPKANTAKPRKANTTAPAVIDQPKVLGKTKSGRVTKTPAKPATPKKSASRKKAAPKAEQKSTTPKKAEA</sequence>
<dbReference type="InterPro" id="IPR036388">
    <property type="entry name" value="WH-like_DNA-bd_sf"/>
</dbReference>
<evidence type="ECO:0000259" key="10">
    <source>
        <dbReference type="PROSITE" id="PS51504"/>
    </source>
</evidence>
<organism evidence="11 12">
    <name type="scientific">Elaphomyces granulatus</name>
    <dbReference type="NCBI Taxonomy" id="519963"/>
    <lineage>
        <taxon>Eukaryota</taxon>
        <taxon>Fungi</taxon>
        <taxon>Dikarya</taxon>
        <taxon>Ascomycota</taxon>
        <taxon>Pezizomycotina</taxon>
        <taxon>Eurotiomycetes</taxon>
        <taxon>Eurotiomycetidae</taxon>
        <taxon>Eurotiales</taxon>
        <taxon>Elaphomycetaceae</taxon>
        <taxon>Elaphomyces</taxon>
    </lineage>
</organism>
<comment type="similarity">
    <text evidence="8">Belongs to the histone H1/H5 family.</text>
</comment>
<feature type="compositionally biased region" description="Basic and acidic residues" evidence="9">
    <location>
        <begin position="204"/>
        <end position="218"/>
    </location>
</feature>